<evidence type="ECO:0000256" key="2">
    <source>
        <dbReference type="SAM" id="Coils"/>
    </source>
</evidence>
<evidence type="ECO:0000313" key="6">
    <source>
        <dbReference type="Proteomes" id="UP000708208"/>
    </source>
</evidence>
<dbReference type="InterPro" id="IPR045297">
    <property type="entry name" value="Complex1_LYR_LYRM4"/>
</dbReference>
<dbReference type="PANTHER" id="PTHR13166">
    <property type="entry name" value="PROTEIN C6ORF149"/>
    <property type="match status" value="1"/>
</dbReference>
<keyword evidence="6" id="KW-1185">Reference proteome</keyword>
<dbReference type="EMBL" id="CAJVCH010012683">
    <property type="protein sequence ID" value="CAG7673155.1"/>
    <property type="molecule type" value="Genomic_DNA"/>
</dbReference>
<dbReference type="PANTHER" id="PTHR13166:SF7">
    <property type="entry name" value="LYR MOTIF-CONTAINING PROTEIN 4"/>
    <property type="match status" value="1"/>
</dbReference>
<dbReference type="InterPro" id="IPR051522">
    <property type="entry name" value="ISC_assembly_LYR"/>
</dbReference>
<organism evidence="5 6">
    <name type="scientific">Allacma fusca</name>
    <dbReference type="NCBI Taxonomy" id="39272"/>
    <lineage>
        <taxon>Eukaryota</taxon>
        <taxon>Metazoa</taxon>
        <taxon>Ecdysozoa</taxon>
        <taxon>Arthropoda</taxon>
        <taxon>Hexapoda</taxon>
        <taxon>Collembola</taxon>
        <taxon>Symphypleona</taxon>
        <taxon>Sminthuridae</taxon>
        <taxon>Allacma</taxon>
    </lineage>
</organism>
<gene>
    <name evidence="5" type="ORF">AFUS01_LOCUS2216</name>
</gene>
<protein>
    <recommendedName>
        <fullName evidence="4">Complex 1 LYR protein domain-containing protein</fullName>
    </recommendedName>
</protein>
<feature type="compositionally biased region" description="Basic and acidic residues" evidence="3">
    <location>
        <begin position="484"/>
        <end position="494"/>
    </location>
</feature>
<dbReference type="GO" id="GO:1990221">
    <property type="term" value="C:L-cysteine desulfurase complex"/>
    <property type="evidence" value="ECO:0007669"/>
    <property type="project" value="TreeGrafter"/>
</dbReference>
<evidence type="ECO:0000259" key="4">
    <source>
        <dbReference type="Pfam" id="PF05347"/>
    </source>
</evidence>
<dbReference type="InterPro" id="IPR008011">
    <property type="entry name" value="Complex1_LYR_dom"/>
</dbReference>
<feature type="domain" description="Complex 1 LYR protein" evidence="4">
    <location>
        <begin position="31"/>
        <end position="87"/>
    </location>
</feature>
<feature type="coiled-coil region" evidence="2">
    <location>
        <begin position="427"/>
        <end position="479"/>
    </location>
</feature>
<feature type="coiled-coil region" evidence="2">
    <location>
        <begin position="131"/>
        <end position="193"/>
    </location>
</feature>
<proteinExistence type="inferred from homology"/>
<sequence>MSLIRDNGKYRIGLFDIRLYPLLSSMSRNLEVLRLYKNLMRESQKFESYNFRSYAIRRIRDAFKANKSEVDVDVINAQVKDGLASLDVIRRQVIVSQLYQSPKSKFPNNNSLEIKTMDEVTADTDGVISYMRQLIENYEDLVRDMSETLKKNHEEFELIEKQVSSSVTECENCHTANKIIENLRTQLENLSKAKILTTSLWHSSVEQIEQLENRLKQKAEVPAVQLKTSSDTQNKFLQTYISRLEGRLEQASQEKNFYRRKLMETKLENEANLKNAALDRQKAVEVVKSSYTTEIQHLKQTLEKERQMYQSSLEKKLEDERKNWARDEQERKEHLKTKWLAQIQPLITEQESLLLRESQLCEKLHETQSELFQLKQILTYSQGPFLPDLSPIRPKVPQTARESPPEKQDHGALKKCDHEECVKYNMHEKVLHENERLGEEISRLRKSNQSLESEHLKNAHRLELRIHDLESLNAKLQSKLLDLNPKDNQNDNCEKSAVTKRRDTGTSSSSGRKSKETKRVNEDDPILTLADEFSQLCNLSFEEKFSDPVKRIETEARVQHLERYAKELQFRHHLDKQRWYLREQSFKAQIGLRDNDVVN</sequence>
<reference evidence="5" key="1">
    <citation type="submission" date="2021-06" db="EMBL/GenBank/DDBJ databases">
        <authorList>
            <person name="Hodson N. C."/>
            <person name="Mongue J. A."/>
            <person name="Jaron S. K."/>
        </authorList>
    </citation>
    <scope>NUCLEOTIDE SEQUENCE</scope>
</reference>
<dbReference type="Proteomes" id="UP000708208">
    <property type="component" value="Unassembled WGS sequence"/>
</dbReference>
<evidence type="ECO:0000256" key="1">
    <source>
        <dbReference type="ARBA" id="ARBA00009508"/>
    </source>
</evidence>
<keyword evidence="2" id="KW-0175">Coiled coil</keyword>
<feature type="coiled-coil region" evidence="2">
    <location>
        <begin position="234"/>
        <end position="319"/>
    </location>
</feature>
<dbReference type="GO" id="GO:0005739">
    <property type="term" value="C:mitochondrion"/>
    <property type="evidence" value="ECO:0007669"/>
    <property type="project" value="TreeGrafter"/>
</dbReference>
<comment type="similarity">
    <text evidence="1">Belongs to the complex I LYR family.</text>
</comment>
<accession>A0A8J2J4W7</accession>
<evidence type="ECO:0000256" key="3">
    <source>
        <dbReference type="SAM" id="MobiDB-lite"/>
    </source>
</evidence>
<dbReference type="OrthoDB" id="275715at2759"/>
<dbReference type="Pfam" id="PF05347">
    <property type="entry name" value="Complex1_LYR"/>
    <property type="match status" value="1"/>
</dbReference>
<dbReference type="AlphaFoldDB" id="A0A8J2J4W7"/>
<dbReference type="GO" id="GO:0016226">
    <property type="term" value="P:iron-sulfur cluster assembly"/>
    <property type="evidence" value="ECO:0007669"/>
    <property type="project" value="InterPro"/>
</dbReference>
<feature type="region of interest" description="Disordered" evidence="3">
    <location>
        <begin position="483"/>
        <end position="523"/>
    </location>
</feature>
<dbReference type="CDD" id="cd20264">
    <property type="entry name" value="Complex1_LYR_LYRM4"/>
    <property type="match status" value="1"/>
</dbReference>
<evidence type="ECO:0000313" key="5">
    <source>
        <dbReference type="EMBL" id="CAG7673155.1"/>
    </source>
</evidence>
<name>A0A8J2J4W7_9HEXA</name>
<comment type="caution">
    <text evidence="5">The sequence shown here is derived from an EMBL/GenBank/DDBJ whole genome shotgun (WGS) entry which is preliminary data.</text>
</comment>
<feature type="compositionally biased region" description="Basic and acidic residues" evidence="3">
    <location>
        <begin position="513"/>
        <end position="522"/>
    </location>
</feature>